<keyword evidence="2" id="KW-1185">Reference proteome</keyword>
<dbReference type="KEGG" id="rml:FF011L_45320"/>
<dbReference type="EMBL" id="CP036262">
    <property type="protein sequence ID" value="QDS95732.1"/>
    <property type="molecule type" value="Genomic_DNA"/>
</dbReference>
<protein>
    <submittedName>
        <fullName evidence="1">Uncharacterized protein</fullName>
    </submittedName>
</protein>
<name>A0A517MLH5_9BACT</name>
<organism evidence="1 2">
    <name type="scientific">Roseimaritima multifibrata</name>
    <dbReference type="NCBI Taxonomy" id="1930274"/>
    <lineage>
        <taxon>Bacteria</taxon>
        <taxon>Pseudomonadati</taxon>
        <taxon>Planctomycetota</taxon>
        <taxon>Planctomycetia</taxon>
        <taxon>Pirellulales</taxon>
        <taxon>Pirellulaceae</taxon>
        <taxon>Roseimaritima</taxon>
    </lineage>
</organism>
<proteinExistence type="predicted"/>
<dbReference type="AlphaFoldDB" id="A0A517MLH5"/>
<accession>A0A517MLH5</accession>
<reference evidence="1 2" key="1">
    <citation type="submission" date="2019-02" db="EMBL/GenBank/DDBJ databases">
        <title>Deep-cultivation of Planctomycetes and their phenomic and genomic characterization uncovers novel biology.</title>
        <authorList>
            <person name="Wiegand S."/>
            <person name="Jogler M."/>
            <person name="Boedeker C."/>
            <person name="Pinto D."/>
            <person name="Vollmers J."/>
            <person name="Rivas-Marin E."/>
            <person name="Kohn T."/>
            <person name="Peeters S.H."/>
            <person name="Heuer A."/>
            <person name="Rast P."/>
            <person name="Oberbeckmann S."/>
            <person name="Bunk B."/>
            <person name="Jeske O."/>
            <person name="Meyerdierks A."/>
            <person name="Storesund J.E."/>
            <person name="Kallscheuer N."/>
            <person name="Luecker S."/>
            <person name="Lage O.M."/>
            <person name="Pohl T."/>
            <person name="Merkel B.J."/>
            <person name="Hornburger P."/>
            <person name="Mueller R.-W."/>
            <person name="Bruemmer F."/>
            <person name="Labrenz M."/>
            <person name="Spormann A.M."/>
            <person name="Op den Camp H."/>
            <person name="Overmann J."/>
            <person name="Amann R."/>
            <person name="Jetten M.S.M."/>
            <person name="Mascher T."/>
            <person name="Medema M.H."/>
            <person name="Devos D.P."/>
            <person name="Kaster A.-K."/>
            <person name="Ovreas L."/>
            <person name="Rohde M."/>
            <person name="Galperin M.Y."/>
            <person name="Jogler C."/>
        </authorList>
    </citation>
    <scope>NUCLEOTIDE SEQUENCE [LARGE SCALE GENOMIC DNA]</scope>
    <source>
        <strain evidence="1 2">FF011L</strain>
    </source>
</reference>
<evidence type="ECO:0000313" key="1">
    <source>
        <dbReference type="EMBL" id="QDS95732.1"/>
    </source>
</evidence>
<dbReference type="Proteomes" id="UP000320672">
    <property type="component" value="Chromosome"/>
</dbReference>
<evidence type="ECO:0000313" key="2">
    <source>
        <dbReference type="Proteomes" id="UP000320672"/>
    </source>
</evidence>
<sequence>MVPNESIGGGDDMRMEPISVTHDRTTRIDASFLQNEFPSRDFVALVLRWL</sequence>
<gene>
    <name evidence="1" type="ORF">FF011L_45320</name>
</gene>